<evidence type="ECO:0000313" key="4">
    <source>
        <dbReference type="Proteomes" id="UP001519460"/>
    </source>
</evidence>
<organism evidence="3 4">
    <name type="scientific">Batillaria attramentaria</name>
    <dbReference type="NCBI Taxonomy" id="370345"/>
    <lineage>
        <taxon>Eukaryota</taxon>
        <taxon>Metazoa</taxon>
        <taxon>Spiralia</taxon>
        <taxon>Lophotrochozoa</taxon>
        <taxon>Mollusca</taxon>
        <taxon>Gastropoda</taxon>
        <taxon>Caenogastropoda</taxon>
        <taxon>Sorbeoconcha</taxon>
        <taxon>Cerithioidea</taxon>
        <taxon>Batillariidae</taxon>
        <taxon>Batillaria</taxon>
    </lineage>
</organism>
<evidence type="ECO:0000256" key="2">
    <source>
        <dbReference type="ARBA" id="ARBA00022801"/>
    </source>
</evidence>
<dbReference type="AlphaFoldDB" id="A0ABD0J6L6"/>
<proteinExistence type="predicted"/>
<dbReference type="InterPro" id="IPR017850">
    <property type="entry name" value="Alkaline_phosphatase_core_sf"/>
</dbReference>
<protein>
    <recommendedName>
        <fullName evidence="5">N-sulphoglucosamine sulphohydrolase C-terminal domain-containing protein</fullName>
    </recommendedName>
</protein>
<dbReference type="PANTHER" id="PTHR45953">
    <property type="entry name" value="IDURONATE 2-SULFATASE"/>
    <property type="match status" value="1"/>
</dbReference>
<dbReference type="GO" id="GO:0016787">
    <property type="term" value="F:hydrolase activity"/>
    <property type="evidence" value="ECO:0007669"/>
    <property type="project" value="UniProtKB-KW"/>
</dbReference>
<dbReference type="GO" id="GO:0046872">
    <property type="term" value="F:metal ion binding"/>
    <property type="evidence" value="ECO:0007669"/>
    <property type="project" value="UniProtKB-KW"/>
</dbReference>
<keyword evidence="2" id="KW-0378">Hydrolase</keyword>
<evidence type="ECO:0000256" key="1">
    <source>
        <dbReference type="ARBA" id="ARBA00022723"/>
    </source>
</evidence>
<keyword evidence="4" id="KW-1185">Reference proteome</keyword>
<comment type="caution">
    <text evidence="3">The sequence shown here is derived from an EMBL/GenBank/DDBJ whole genome shotgun (WGS) entry which is preliminary data.</text>
</comment>
<dbReference type="EMBL" id="JACVVK020000622">
    <property type="protein sequence ID" value="KAK7462488.1"/>
    <property type="molecule type" value="Genomic_DNA"/>
</dbReference>
<keyword evidence="1" id="KW-0479">Metal-binding</keyword>
<sequence length="91" mass="11069">MQTSPILGITMRTARYRYTEWVHFNFTTWEPDYQRVKQRELYMHPEDRYEHFNKADDPQHSVRKLVEELSEKLRAGWLGARNRYLHAIGSD</sequence>
<dbReference type="PANTHER" id="PTHR45953:SF1">
    <property type="entry name" value="IDURONATE 2-SULFATASE"/>
    <property type="match status" value="1"/>
</dbReference>
<reference evidence="3 4" key="1">
    <citation type="journal article" date="2023" name="Sci. Data">
        <title>Genome assembly of the Korean intertidal mud-creeper Batillaria attramentaria.</title>
        <authorList>
            <person name="Patra A.K."/>
            <person name="Ho P.T."/>
            <person name="Jun S."/>
            <person name="Lee S.J."/>
            <person name="Kim Y."/>
            <person name="Won Y.J."/>
        </authorList>
    </citation>
    <scope>NUCLEOTIDE SEQUENCE [LARGE SCALE GENOMIC DNA]</scope>
    <source>
        <strain evidence="3">Wonlab-2016</strain>
    </source>
</reference>
<evidence type="ECO:0008006" key="5">
    <source>
        <dbReference type="Google" id="ProtNLM"/>
    </source>
</evidence>
<dbReference type="Proteomes" id="UP001519460">
    <property type="component" value="Unassembled WGS sequence"/>
</dbReference>
<accession>A0ABD0J6L6</accession>
<dbReference type="SUPFAM" id="SSF53649">
    <property type="entry name" value="Alkaline phosphatase-like"/>
    <property type="match status" value="1"/>
</dbReference>
<name>A0ABD0J6L6_9CAEN</name>
<evidence type="ECO:0000313" key="3">
    <source>
        <dbReference type="EMBL" id="KAK7462488.1"/>
    </source>
</evidence>
<gene>
    <name evidence="3" type="ORF">BaRGS_00038457</name>
</gene>